<protein>
    <submittedName>
        <fullName evidence="2">Uncharacterized protein</fullName>
    </submittedName>
</protein>
<dbReference type="Proteomes" id="UP000271889">
    <property type="component" value="Unassembled WGS sequence"/>
</dbReference>
<reference evidence="2 3" key="1">
    <citation type="submission" date="2018-11" db="EMBL/GenBank/DDBJ databases">
        <authorList>
            <consortium name="Pathogen Informatics"/>
        </authorList>
    </citation>
    <scope>NUCLEOTIDE SEQUENCE [LARGE SCALE GENOMIC DNA]</scope>
</reference>
<name>A0A3P7NUB5_CYLGO</name>
<sequence length="82" mass="9526">MSQLLQEGDQQMDEDPPQPEQPQPPPRHQAIEVNELLDSSKPPPIDWESLLPSIEHDVRDIKQEMGKIHKKIDWCLVSTPFY</sequence>
<accession>A0A3P7NUB5</accession>
<keyword evidence="3" id="KW-1185">Reference proteome</keyword>
<evidence type="ECO:0000256" key="1">
    <source>
        <dbReference type="SAM" id="MobiDB-lite"/>
    </source>
</evidence>
<evidence type="ECO:0000313" key="2">
    <source>
        <dbReference type="EMBL" id="VDN37297.1"/>
    </source>
</evidence>
<gene>
    <name evidence="2" type="ORF">CGOC_LOCUS13437</name>
</gene>
<organism evidence="2 3">
    <name type="scientific">Cylicostephanus goldi</name>
    <name type="common">Nematode worm</name>
    <dbReference type="NCBI Taxonomy" id="71465"/>
    <lineage>
        <taxon>Eukaryota</taxon>
        <taxon>Metazoa</taxon>
        <taxon>Ecdysozoa</taxon>
        <taxon>Nematoda</taxon>
        <taxon>Chromadorea</taxon>
        <taxon>Rhabditida</taxon>
        <taxon>Rhabditina</taxon>
        <taxon>Rhabditomorpha</taxon>
        <taxon>Strongyloidea</taxon>
        <taxon>Strongylidae</taxon>
        <taxon>Cylicostephanus</taxon>
    </lineage>
</organism>
<evidence type="ECO:0000313" key="3">
    <source>
        <dbReference type="Proteomes" id="UP000271889"/>
    </source>
</evidence>
<feature type="compositionally biased region" description="Pro residues" evidence="1">
    <location>
        <begin position="18"/>
        <end position="27"/>
    </location>
</feature>
<proteinExistence type="predicted"/>
<dbReference type="AlphaFoldDB" id="A0A3P7NUB5"/>
<dbReference type="EMBL" id="UYRV01131405">
    <property type="protein sequence ID" value="VDN37297.1"/>
    <property type="molecule type" value="Genomic_DNA"/>
</dbReference>
<feature type="region of interest" description="Disordered" evidence="1">
    <location>
        <begin position="1"/>
        <end position="28"/>
    </location>
</feature>